<dbReference type="AlphaFoldDB" id="A0A1H3PQM3"/>
<sequence>MAEIATITVVPANEASPEELDAVFGQRGEPARCRCQWFTYRDSEWRDVPLEERATRLRSQSGCGHPSASSTSGLVAYLDGEPAGWCAVEPRTAYRRLLRKRVPWAGRDEDKSDDGVWAVTCFVVRTGFRRRGVSRALAAATPGFARSRGARALEGYPMVVAEGAEITWGELYVGTVSIFAAAGFTEVTAPTPRRRVYRIDF</sequence>
<dbReference type="PROSITE" id="PS51186">
    <property type="entry name" value="GNAT"/>
    <property type="match status" value="1"/>
</dbReference>
<dbReference type="InterPro" id="IPR016181">
    <property type="entry name" value="Acyl_CoA_acyltransferase"/>
</dbReference>
<dbReference type="InterPro" id="IPR000182">
    <property type="entry name" value="GNAT_dom"/>
</dbReference>
<proteinExistence type="predicted"/>
<dbReference type="GO" id="GO:0016747">
    <property type="term" value="F:acyltransferase activity, transferring groups other than amino-acyl groups"/>
    <property type="evidence" value="ECO:0007669"/>
    <property type="project" value="InterPro"/>
</dbReference>
<accession>A0A1H3PQM3</accession>
<organism evidence="2 3">
    <name type="scientific">Herbiconiux ginsengi</name>
    <dbReference type="NCBI Taxonomy" id="381665"/>
    <lineage>
        <taxon>Bacteria</taxon>
        <taxon>Bacillati</taxon>
        <taxon>Actinomycetota</taxon>
        <taxon>Actinomycetes</taxon>
        <taxon>Micrococcales</taxon>
        <taxon>Microbacteriaceae</taxon>
        <taxon>Herbiconiux</taxon>
    </lineage>
</organism>
<gene>
    <name evidence="2" type="ORF">SAMN05216554_2038</name>
</gene>
<name>A0A1H3PQM3_9MICO</name>
<dbReference type="CDD" id="cd04301">
    <property type="entry name" value="NAT_SF"/>
    <property type="match status" value="1"/>
</dbReference>
<protein>
    <recommendedName>
        <fullName evidence="1">N-acetyltransferase domain-containing protein</fullName>
    </recommendedName>
</protein>
<dbReference type="SUPFAM" id="SSF55729">
    <property type="entry name" value="Acyl-CoA N-acyltransferases (Nat)"/>
    <property type="match status" value="1"/>
</dbReference>
<dbReference type="RefSeq" id="WP_092552733.1">
    <property type="nucleotide sequence ID" value="NZ_FNPZ01000002.1"/>
</dbReference>
<feature type="domain" description="N-acetyltransferase" evidence="1">
    <location>
        <begin position="7"/>
        <end position="201"/>
    </location>
</feature>
<evidence type="ECO:0000313" key="2">
    <source>
        <dbReference type="EMBL" id="SDZ03367.1"/>
    </source>
</evidence>
<dbReference type="Proteomes" id="UP000198891">
    <property type="component" value="Unassembled WGS sequence"/>
</dbReference>
<dbReference type="OrthoDB" id="3239945at2"/>
<dbReference type="Gene3D" id="3.40.630.30">
    <property type="match status" value="1"/>
</dbReference>
<evidence type="ECO:0000313" key="3">
    <source>
        <dbReference type="Proteomes" id="UP000198891"/>
    </source>
</evidence>
<keyword evidence="3" id="KW-1185">Reference proteome</keyword>
<evidence type="ECO:0000259" key="1">
    <source>
        <dbReference type="PROSITE" id="PS51186"/>
    </source>
</evidence>
<dbReference type="EMBL" id="FNPZ01000002">
    <property type="protein sequence ID" value="SDZ03367.1"/>
    <property type="molecule type" value="Genomic_DNA"/>
</dbReference>
<dbReference type="STRING" id="381665.SAMN05216554_2038"/>
<reference evidence="2 3" key="1">
    <citation type="submission" date="2016-10" db="EMBL/GenBank/DDBJ databases">
        <authorList>
            <person name="de Groot N.N."/>
        </authorList>
    </citation>
    <scope>NUCLEOTIDE SEQUENCE [LARGE SCALE GENOMIC DNA]</scope>
    <source>
        <strain evidence="2 3">CGMCC 4.3491</strain>
    </source>
</reference>
<dbReference type="Pfam" id="PF00583">
    <property type="entry name" value="Acetyltransf_1"/>
    <property type="match status" value="1"/>
</dbReference>